<evidence type="ECO:0000256" key="2">
    <source>
        <dbReference type="ARBA" id="ARBA00009881"/>
    </source>
</evidence>
<dbReference type="InterPro" id="IPR013785">
    <property type="entry name" value="Aldolase_TIM"/>
</dbReference>
<dbReference type="SUPFAM" id="SSF51412">
    <property type="entry name" value="Inosine monophosphate dehydrogenase (IMPDH)"/>
    <property type="match status" value="1"/>
</dbReference>
<dbReference type="STRING" id="13370.A0A448YP63"/>
<dbReference type="PANTHER" id="PTHR42747">
    <property type="entry name" value="NITRONATE MONOOXYGENASE-RELATED"/>
    <property type="match status" value="1"/>
</dbReference>
<proteinExistence type="inferred from homology"/>
<protein>
    <submittedName>
        <fullName evidence="7">DEKNAAC103784</fullName>
    </submittedName>
</protein>
<evidence type="ECO:0000313" key="7">
    <source>
        <dbReference type="EMBL" id="VEU22732.1"/>
    </source>
</evidence>
<comment type="similarity">
    <text evidence="2">Belongs to the nitronate monooxygenase family. NMO class I subfamily.</text>
</comment>
<evidence type="ECO:0000256" key="6">
    <source>
        <dbReference type="ARBA" id="ARBA00023033"/>
    </source>
</evidence>
<reference evidence="7 8" key="1">
    <citation type="submission" date="2018-12" db="EMBL/GenBank/DDBJ databases">
        <authorList>
            <person name="Tiukova I."/>
            <person name="Dainat J."/>
        </authorList>
    </citation>
    <scope>NUCLEOTIDE SEQUENCE [LARGE SCALE GENOMIC DNA]</scope>
</reference>
<evidence type="ECO:0000313" key="8">
    <source>
        <dbReference type="Proteomes" id="UP000290900"/>
    </source>
</evidence>
<dbReference type="InParanoid" id="A0A448YP63"/>
<organism evidence="7 8">
    <name type="scientific">Brettanomyces naardenensis</name>
    <name type="common">Yeast</name>
    <dbReference type="NCBI Taxonomy" id="13370"/>
    <lineage>
        <taxon>Eukaryota</taxon>
        <taxon>Fungi</taxon>
        <taxon>Dikarya</taxon>
        <taxon>Ascomycota</taxon>
        <taxon>Saccharomycotina</taxon>
        <taxon>Pichiomycetes</taxon>
        <taxon>Pichiales</taxon>
        <taxon>Pichiaceae</taxon>
        <taxon>Brettanomyces</taxon>
    </lineage>
</organism>
<keyword evidence="4" id="KW-0288">FMN</keyword>
<name>A0A448YP63_BRENA</name>
<keyword evidence="5" id="KW-0560">Oxidoreductase</keyword>
<keyword evidence="8" id="KW-1185">Reference proteome</keyword>
<dbReference type="OrthoDB" id="10265891at2759"/>
<dbReference type="GO" id="GO:0018580">
    <property type="term" value="F:nitronate monooxygenase activity"/>
    <property type="evidence" value="ECO:0007669"/>
    <property type="project" value="InterPro"/>
</dbReference>
<dbReference type="Gene3D" id="3.20.20.70">
    <property type="entry name" value="Aldolase class I"/>
    <property type="match status" value="1"/>
</dbReference>
<evidence type="ECO:0000256" key="4">
    <source>
        <dbReference type="ARBA" id="ARBA00022643"/>
    </source>
</evidence>
<gene>
    <name evidence="7" type="ORF">BRENAR_LOCUS3463</name>
</gene>
<evidence type="ECO:0000256" key="1">
    <source>
        <dbReference type="ARBA" id="ARBA00001917"/>
    </source>
</evidence>
<dbReference type="Pfam" id="PF03060">
    <property type="entry name" value="NMO"/>
    <property type="match status" value="1"/>
</dbReference>
<evidence type="ECO:0000256" key="3">
    <source>
        <dbReference type="ARBA" id="ARBA00022630"/>
    </source>
</evidence>
<dbReference type="EMBL" id="CAACVR010000025">
    <property type="protein sequence ID" value="VEU22732.1"/>
    <property type="molecule type" value="Genomic_DNA"/>
</dbReference>
<dbReference type="CDD" id="cd04730">
    <property type="entry name" value="NPD_like"/>
    <property type="match status" value="1"/>
</dbReference>
<comment type="cofactor">
    <cofactor evidence="1">
        <name>FMN</name>
        <dbReference type="ChEBI" id="CHEBI:58210"/>
    </cofactor>
</comment>
<dbReference type="FunCoup" id="A0A448YP63">
    <property type="interactions" value="22"/>
</dbReference>
<dbReference type="PANTHER" id="PTHR42747:SF3">
    <property type="entry name" value="NITRONATE MONOOXYGENASE-RELATED"/>
    <property type="match status" value="1"/>
</dbReference>
<accession>A0A448YP63</accession>
<keyword evidence="3" id="KW-0285">Flavoprotein</keyword>
<keyword evidence="6" id="KW-0503">Monooxygenase</keyword>
<dbReference type="AlphaFoldDB" id="A0A448YP63"/>
<sequence>MVGVSTPELAAAVSNAGGLGSLGLGASTPEKAEKIIIATRKLTDKPFNVNFFCHKPVSRNQEREQKWIGFLEPAFRQNGSQPPKQLNEIYKSFVEDEDMFRMLLRQKPAVISFHFGIPKQHWIDELRKNGSFTMATATSLHEARTIADSGMDAVVAQGIEAGGHRGIFDTDAHDSELSTAELVELLASSNLGIPVVAASGIMNGSDISEMLSRGADAAQLGTAFVLCPESGTNASYRQKLQAAEGETCVTSVISGRPARGIVTPFIEDCQRENAPPPAEYPLTYDLNKQLNSVDRKGSKTGDFAAYWAGTNYHVARSMPAALLVRTLVEEMGAE</sequence>
<evidence type="ECO:0000256" key="5">
    <source>
        <dbReference type="ARBA" id="ARBA00023002"/>
    </source>
</evidence>
<dbReference type="InterPro" id="IPR004136">
    <property type="entry name" value="NMO"/>
</dbReference>
<dbReference type="Proteomes" id="UP000290900">
    <property type="component" value="Unassembled WGS sequence"/>
</dbReference>